<keyword evidence="3" id="KW-1185">Reference proteome</keyword>
<reference evidence="2" key="1">
    <citation type="journal article" date="2023" name="Mol. Phylogenet. Evol.">
        <title>Genome-scale phylogeny and comparative genomics of the fungal order Sordariales.</title>
        <authorList>
            <person name="Hensen N."/>
            <person name="Bonometti L."/>
            <person name="Westerberg I."/>
            <person name="Brannstrom I.O."/>
            <person name="Guillou S."/>
            <person name="Cros-Aarteil S."/>
            <person name="Calhoun S."/>
            <person name="Haridas S."/>
            <person name="Kuo A."/>
            <person name="Mondo S."/>
            <person name="Pangilinan J."/>
            <person name="Riley R."/>
            <person name="LaButti K."/>
            <person name="Andreopoulos B."/>
            <person name="Lipzen A."/>
            <person name="Chen C."/>
            <person name="Yan M."/>
            <person name="Daum C."/>
            <person name="Ng V."/>
            <person name="Clum A."/>
            <person name="Steindorff A."/>
            <person name="Ohm R.A."/>
            <person name="Martin F."/>
            <person name="Silar P."/>
            <person name="Natvig D.O."/>
            <person name="Lalanne C."/>
            <person name="Gautier V."/>
            <person name="Ament-Velasquez S.L."/>
            <person name="Kruys A."/>
            <person name="Hutchinson M.I."/>
            <person name="Powell A.J."/>
            <person name="Barry K."/>
            <person name="Miller A.N."/>
            <person name="Grigoriev I.V."/>
            <person name="Debuchy R."/>
            <person name="Gladieux P."/>
            <person name="Hiltunen Thoren M."/>
            <person name="Johannesson H."/>
        </authorList>
    </citation>
    <scope>NUCLEOTIDE SEQUENCE</scope>
    <source>
        <strain evidence="2">CBS 892.96</strain>
    </source>
</reference>
<dbReference type="AlphaFoldDB" id="A0AAN6VZD5"/>
<feature type="signal peptide" evidence="1">
    <location>
        <begin position="1"/>
        <end position="15"/>
    </location>
</feature>
<dbReference type="PANTHER" id="PTHR38847:SF1">
    <property type="entry name" value="PSEUDOURIDINE SYNTHASE RSUA_RLUA-LIKE DOMAIN-CONTAINING PROTEIN"/>
    <property type="match status" value="1"/>
</dbReference>
<evidence type="ECO:0000313" key="2">
    <source>
        <dbReference type="EMBL" id="KAK4172563.1"/>
    </source>
</evidence>
<sequence>MKLVTISIFPLLASSQSVGQGTKFTFSAAGRGCPQGSMSVSASMSPSAEIMTFGFDKLHAFIGPGYEVTSKTQNCGIHLNMNLPNSHTQYALAENTYHGYERLDKNITLSLLSTFYSSDNAAQSTTTEVFIGGSGVGQVFTKTVEVPETEYVWSKCGRNSTLWNLNERVSLTSRARNIEGRFDGEDGVPLTRQLRFIYRECS</sequence>
<protein>
    <submittedName>
        <fullName evidence="2">Uncharacterized protein</fullName>
    </submittedName>
</protein>
<dbReference type="InterPro" id="IPR025649">
    <property type="entry name" value="DUF4360"/>
</dbReference>
<keyword evidence="1" id="KW-0732">Signal</keyword>
<accession>A0AAN6VZD5</accession>
<organism evidence="2 3">
    <name type="scientific">Triangularia setosa</name>
    <dbReference type="NCBI Taxonomy" id="2587417"/>
    <lineage>
        <taxon>Eukaryota</taxon>
        <taxon>Fungi</taxon>
        <taxon>Dikarya</taxon>
        <taxon>Ascomycota</taxon>
        <taxon>Pezizomycotina</taxon>
        <taxon>Sordariomycetes</taxon>
        <taxon>Sordariomycetidae</taxon>
        <taxon>Sordariales</taxon>
        <taxon>Podosporaceae</taxon>
        <taxon>Triangularia</taxon>
    </lineage>
</organism>
<reference evidence="2" key="2">
    <citation type="submission" date="2023-05" db="EMBL/GenBank/DDBJ databases">
        <authorList>
            <consortium name="Lawrence Berkeley National Laboratory"/>
            <person name="Steindorff A."/>
            <person name="Hensen N."/>
            <person name="Bonometti L."/>
            <person name="Westerberg I."/>
            <person name="Brannstrom I.O."/>
            <person name="Guillou S."/>
            <person name="Cros-Aarteil S."/>
            <person name="Calhoun S."/>
            <person name="Haridas S."/>
            <person name="Kuo A."/>
            <person name="Mondo S."/>
            <person name="Pangilinan J."/>
            <person name="Riley R."/>
            <person name="Labutti K."/>
            <person name="Andreopoulos B."/>
            <person name="Lipzen A."/>
            <person name="Chen C."/>
            <person name="Yanf M."/>
            <person name="Daum C."/>
            <person name="Ng V."/>
            <person name="Clum A."/>
            <person name="Ohm R."/>
            <person name="Martin F."/>
            <person name="Silar P."/>
            <person name="Natvig D."/>
            <person name="Lalanne C."/>
            <person name="Gautier V."/>
            <person name="Ament-Velasquez S.L."/>
            <person name="Kruys A."/>
            <person name="Hutchinson M.I."/>
            <person name="Powell A.J."/>
            <person name="Barry K."/>
            <person name="Miller A.N."/>
            <person name="Grigoriev I.V."/>
            <person name="Debuchy R."/>
            <person name="Gladieux P."/>
            <person name="Thoren M.H."/>
            <person name="Johannesson H."/>
        </authorList>
    </citation>
    <scope>NUCLEOTIDE SEQUENCE</scope>
    <source>
        <strain evidence="2">CBS 892.96</strain>
    </source>
</reference>
<dbReference type="EMBL" id="MU866412">
    <property type="protein sequence ID" value="KAK4172563.1"/>
    <property type="molecule type" value="Genomic_DNA"/>
</dbReference>
<comment type="caution">
    <text evidence="2">The sequence shown here is derived from an EMBL/GenBank/DDBJ whole genome shotgun (WGS) entry which is preliminary data.</text>
</comment>
<dbReference type="Pfam" id="PF14273">
    <property type="entry name" value="DUF4360"/>
    <property type="match status" value="1"/>
</dbReference>
<dbReference type="PANTHER" id="PTHR38847">
    <property type="match status" value="1"/>
</dbReference>
<dbReference type="Proteomes" id="UP001302321">
    <property type="component" value="Unassembled WGS sequence"/>
</dbReference>
<gene>
    <name evidence="2" type="ORF">QBC36DRAFT_390326</name>
</gene>
<evidence type="ECO:0000313" key="3">
    <source>
        <dbReference type="Proteomes" id="UP001302321"/>
    </source>
</evidence>
<proteinExistence type="predicted"/>
<feature type="chain" id="PRO_5042816079" evidence="1">
    <location>
        <begin position="16"/>
        <end position="202"/>
    </location>
</feature>
<evidence type="ECO:0000256" key="1">
    <source>
        <dbReference type="SAM" id="SignalP"/>
    </source>
</evidence>
<name>A0AAN6VZD5_9PEZI</name>